<dbReference type="eggNOG" id="KOG0768">
    <property type="taxonomic scope" value="Eukaryota"/>
</dbReference>
<dbReference type="PANTHER" id="PTHR45667">
    <property type="entry name" value="S-ADENOSYLMETHIONINE MITOCHONDRIAL CARRIER PROTEIN"/>
    <property type="match status" value="1"/>
</dbReference>
<sequence>GSIAGICVDGVLFPLDAIKTRLQSSKGFYKSGGFKSIYKGITPALLGSAPGAALFFCTYTIVKGHAPNSLPQPITQMSGAALGEVVACLVRVPVEVIKQRAMVSSSKSPLTLSRLTYQNEGWRGFYRGYMSTVLREIPFSIVQFPIWEYLKVTWGRNQDSQVLPWQSAVCGAIAGCGIAAATTTPLDVAKTRIMLAKHTSDLSRGNVITAIQHVYRHKGINGLFDGIVPRVMWISLGGAIFLGVYDQVVYLIK</sequence>
<dbReference type="EnsemblMetazoa" id="HelroT79715">
    <property type="protein sequence ID" value="HelroP79715"/>
    <property type="gene ID" value="HelroG79715"/>
</dbReference>
<keyword evidence="7 12" id="KW-1133">Transmembrane helix</keyword>
<keyword evidence="9 10" id="KW-0472">Membrane</keyword>
<evidence type="ECO:0000256" key="2">
    <source>
        <dbReference type="ARBA" id="ARBA00006375"/>
    </source>
</evidence>
<dbReference type="GO" id="GO:0000095">
    <property type="term" value="F:S-adenosyl-L-methionine transmembrane transporter activity"/>
    <property type="evidence" value="ECO:0000318"/>
    <property type="project" value="GO_Central"/>
</dbReference>
<evidence type="ECO:0000313" key="14">
    <source>
        <dbReference type="EnsemblMetazoa" id="HelroP79715"/>
    </source>
</evidence>
<comment type="subcellular location">
    <subcellularLocation>
        <location evidence="1">Mitochondrion inner membrane</location>
        <topology evidence="1">Multi-pass membrane protein</topology>
    </subcellularLocation>
</comment>
<keyword evidence="6" id="KW-0999">Mitochondrion inner membrane</keyword>
<comment type="similarity">
    <text evidence="2 11">Belongs to the mitochondrial carrier (TC 2.A.29) family.</text>
</comment>
<reference evidence="13 15" key="2">
    <citation type="journal article" date="2013" name="Nature">
        <title>Insights into bilaterian evolution from three spiralian genomes.</title>
        <authorList>
            <person name="Simakov O."/>
            <person name="Marletaz F."/>
            <person name="Cho S.J."/>
            <person name="Edsinger-Gonzales E."/>
            <person name="Havlak P."/>
            <person name="Hellsten U."/>
            <person name="Kuo D.H."/>
            <person name="Larsson T."/>
            <person name="Lv J."/>
            <person name="Arendt D."/>
            <person name="Savage R."/>
            <person name="Osoegawa K."/>
            <person name="de Jong P."/>
            <person name="Grimwood J."/>
            <person name="Chapman J.A."/>
            <person name="Shapiro H."/>
            <person name="Aerts A."/>
            <person name="Otillar R.P."/>
            <person name="Terry A.Y."/>
            <person name="Boore J.L."/>
            <person name="Grigoriev I.V."/>
            <person name="Lindberg D.R."/>
            <person name="Seaver E.C."/>
            <person name="Weisblat D.A."/>
            <person name="Putnam N.H."/>
            <person name="Rokhsar D.S."/>
        </authorList>
    </citation>
    <scope>NUCLEOTIDE SEQUENCE</scope>
</reference>
<dbReference type="EMBL" id="AMQM01004434">
    <property type="status" value="NOT_ANNOTATED_CDS"/>
    <property type="molecule type" value="Genomic_DNA"/>
</dbReference>
<proteinExistence type="inferred from homology"/>
<dbReference type="InParanoid" id="T1G3S6"/>
<evidence type="ECO:0000256" key="4">
    <source>
        <dbReference type="ARBA" id="ARBA00022692"/>
    </source>
</evidence>
<reference evidence="14" key="3">
    <citation type="submission" date="2015-06" db="UniProtKB">
        <authorList>
            <consortium name="EnsemblMetazoa"/>
        </authorList>
    </citation>
    <scope>IDENTIFICATION</scope>
</reference>
<evidence type="ECO:0000256" key="9">
    <source>
        <dbReference type="ARBA" id="ARBA00023136"/>
    </source>
</evidence>
<evidence type="ECO:0008006" key="16">
    <source>
        <dbReference type="Google" id="ProtNLM"/>
    </source>
</evidence>
<protein>
    <recommendedName>
        <fullName evidence="16">S-adenosylmethionine mitochondrial carrier protein</fullName>
    </recommendedName>
</protein>
<dbReference type="Gene3D" id="1.50.40.10">
    <property type="entry name" value="Mitochondrial carrier domain"/>
    <property type="match status" value="1"/>
</dbReference>
<dbReference type="OrthoDB" id="276989at2759"/>
<dbReference type="CTD" id="20215724"/>
<dbReference type="InterPro" id="IPR023395">
    <property type="entry name" value="MCP_dom_sf"/>
</dbReference>
<keyword evidence="4 10" id="KW-0812">Transmembrane</keyword>
<gene>
    <name evidence="14" type="primary">20215724</name>
    <name evidence="13" type="ORF">HELRODRAFT_79715</name>
</gene>
<feature type="repeat" description="Solcar" evidence="10">
    <location>
        <begin position="1"/>
        <end position="65"/>
    </location>
</feature>
<dbReference type="AlphaFoldDB" id="T1G3S6"/>
<dbReference type="FunCoup" id="T1G3S6">
    <property type="interactions" value="727"/>
</dbReference>
<keyword evidence="8" id="KW-0496">Mitochondrion</keyword>
<evidence type="ECO:0000256" key="7">
    <source>
        <dbReference type="ARBA" id="ARBA00022989"/>
    </source>
</evidence>
<feature type="repeat" description="Solcar" evidence="10">
    <location>
        <begin position="166"/>
        <end position="251"/>
    </location>
</feature>
<evidence type="ECO:0000256" key="5">
    <source>
        <dbReference type="ARBA" id="ARBA00022737"/>
    </source>
</evidence>
<reference evidence="15" key="1">
    <citation type="submission" date="2012-12" db="EMBL/GenBank/DDBJ databases">
        <authorList>
            <person name="Hellsten U."/>
            <person name="Grimwood J."/>
            <person name="Chapman J.A."/>
            <person name="Shapiro H."/>
            <person name="Aerts A."/>
            <person name="Otillar R.P."/>
            <person name="Terry A.Y."/>
            <person name="Boore J.L."/>
            <person name="Simakov O."/>
            <person name="Marletaz F."/>
            <person name="Cho S.-J."/>
            <person name="Edsinger-Gonzales E."/>
            <person name="Havlak P."/>
            <person name="Kuo D.-H."/>
            <person name="Larsson T."/>
            <person name="Lv J."/>
            <person name="Arendt D."/>
            <person name="Savage R."/>
            <person name="Osoegawa K."/>
            <person name="de Jong P."/>
            <person name="Lindberg D.R."/>
            <person name="Seaver E.C."/>
            <person name="Weisblat D.A."/>
            <person name="Putnam N.H."/>
            <person name="Grigoriev I.V."/>
            <person name="Rokhsar D.S."/>
        </authorList>
    </citation>
    <scope>NUCLEOTIDE SEQUENCE</scope>
</reference>
<keyword evidence="15" id="KW-1185">Reference proteome</keyword>
<dbReference type="SUPFAM" id="SSF103506">
    <property type="entry name" value="Mitochondrial carrier"/>
    <property type="match status" value="1"/>
</dbReference>
<evidence type="ECO:0000313" key="15">
    <source>
        <dbReference type="Proteomes" id="UP000015101"/>
    </source>
</evidence>
<evidence type="ECO:0000256" key="1">
    <source>
        <dbReference type="ARBA" id="ARBA00004448"/>
    </source>
</evidence>
<dbReference type="GO" id="GO:0005743">
    <property type="term" value="C:mitochondrial inner membrane"/>
    <property type="evidence" value="ECO:0000318"/>
    <property type="project" value="GO_Central"/>
</dbReference>
<dbReference type="Pfam" id="PF00153">
    <property type="entry name" value="Mito_carr"/>
    <property type="match status" value="3"/>
</dbReference>
<dbReference type="OMA" id="IGPRTMW"/>
<evidence type="ECO:0000256" key="3">
    <source>
        <dbReference type="ARBA" id="ARBA00022448"/>
    </source>
</evidence>
<dbReference type="PROSITE" id="PS50920">
    <property type="entry name" value="SOLCAR"/>
    <property type="match status" value="3"/>
</dbReference>
<dbReference type="GeneID" id="20215724"/>
<evidence type="ECO:0000256" key="11">
    <source>
        <dbReference type="RuleBase" id="RU000488"/>
    </source>
</evidence>
<accession>T1G3S6</accession>
<dbReference type="EMBL" id="KB096551">
    <property type="protein sequence ID" value="ESO04005.1"/>
    <property type="molecule type" value="Genomic_DNA"/>
</dbReference>
<dbReference type="KEGG" id="hro:HELRODRAFT_79715"/>
<feature type="repeat" description="Solcar" evidence="10">
    <location>
        <begin position="71"/>
        <end position="153"/>
    </location>
</feature>
<evidence type="ECO:0000256" key="12">
    <source>
        <dbReference type="SAM" id="Phobius"/>
    </source>
</evidence>
<evidence type="ECO:0000313" key="13">
    <source>
        <dbReference type="EMBL" id="ESO04005.1"/>
    </source>
</evidence>
<evidence type="ECO:0000256" key="8">
    <source>
        <dbReference type="ARBA" id="ARBA00023128"/>
    </source>
</evidence>
<keyword evidence="5" id="KW-0677">Repeat</keyword>
<dbReference type="STRING" id="6412.T1G3S6"/>
<dbReference type="HOGENOM" id="CLU_015166_3_0_1"/>
<evidence type="ECO:0000256" key="10">
    <source>
        <dbReference type="PROSITE-ProRule" id="PRU00282"/>
    </source>
</evidence>
<dbReference type="FunFam" id="1.50.40.10:FF:000018">
    <property type="entry name" value="S-adenosylmethionine mitochondrial carrier protein-like"/>
    <property type="match status" value="1"/>
</dbReference>
<dbReference type="Proteomes" id="UP000015101">
    <property type="component" value="Unassembled WGS sequence"/>
</dbReference>
<evidence type="ECO:0000256" key="6">
    <source>
        <dbReference type="ARBA" id="ARBA00022792"/>
    </source>
</evidence>
<dbReference type="InterPro" id="IPR018108">
    <property type="entry name" value="MCP_transmembrane"/>
</dbReference>
<name>T1G3S6_HELRO</name>
<dbReference type="RefSeq" id="XP_009017941.1">
    <property type="nucleotide sequence ID" value="XM_009019693.1"/>
</dbReference>
<organism evidence="14 15">
    <name type="scientific">Helobdella robusta</name>
    <name type="common">Californian leech</name>
    <dbReference type="NCBI Taxonomy" id="6412"/>
    <lineage>
        <taxon>Eukaryota</taxon>
        <taxon>Metazoa</taxon>
        <taxon>Spiralia</taxon>
        <taxon>Lophotrochozoa</taxon>
        <taxon>Annelida</taxon>
        <taxon>Clitellata</taxon>
        <taxon>Hirudinea</taxon>
        <taxon>Rhynchobdellida</taxon>
        <taxon>Glossiphoniidae</taxon>
        <taxon>Helobdella</taxon>
    </lineage>
</organism>
<keyword evidence="3 11" id="KW-0813">Transport</keyword>
<feature type="transmembrane region" description="Helical" evidence="12">
    <location>
        <begin position="231"/>
        <end position="252"/>
    </location>
</feature>